<evidence type="ECO:0000313" key="2">
    <source>
        <dbReference type="Proteomes" id="UP000254387"/>
    </source>
</evidence>
<protein>
    <submittedName>
        <fullName evidence="1">Mu-like prophage FluMu protein gp28</fullName>
    </submittedName>
</protein>
<dbReference type="Proteomes" id="UP000254387">
    <property type="component" value="Unassembled WGS sequence"/>
</dbReference>
<name>A0A377ZQT9_KLEPN</name>
<proteinExistence type="predicted"/>
<accession>A0A377ZQT9</accession>
<dbReference type="EMBL" id="UGMN01000004">
    <property type="protein sequence ID" value="STU81726.1"/>
    <property type="molecule type" value="Genomic_DNA"/>
</dbReference>
<dbReference type="AlphaFoldDB" id="A0A377ZQT9"/>
<organism evidence="1 2">
    <name type="scientific">Klebsiella pneumoniae</name>
    <dbReference type="NCBI Taxonomy" id="573"/>
    <lineage>
        <taxon>Bacteria</taxon>
        <taxon>Pseudomonadati</taxon>
        <taxon>Pseudomonadota</taxon>
        <taxon>Gammaproteobacteria</taxon>
        <taxon>Enterobacterales</taxon>
        <taxon>Enterobacteriaceae</taxon>
        <taxon>Klebsiella/Raoultella group</taxon>
        <taxon>Klebsiella</taxon>
        <taxon>Klebsiella pneumoniae complex</taxon>
    </lineage>
</organism>
<reference evidence="1 2" key="1">
    <citation type="submission" date="2018-06" db="EMBL/GenBank/DDBJ databases">
        <authorList>
            <consortium name="Pathogen Informatics"/>
            <person name="Doyle S."/>
        </authorList>
    </citation>
    <scope>NUCLEOTIDE SEQUENCE [LARGE SCALE GENOMIC DNA]</scope>
    <source>
        <strain evidence="1 2">NCTC5053</strain>
    </source>
</reference>
<evidence type="ECO:0000313" key="1">
    <source>
        <dbReference type="EMBL" id="STU81726.1"/>
    </source>
</evidence>
<sequence length="165" mass="17914">MAGPLSAQEQLRNQSASAILAGEFDADQVLLPYQRRWIADTSQLKIAEKSRRTGLTWAEAAEASLSGSMSPEAGGTDTFYVGTTKDMAREFIDACAMWAKAYNLAASAIGEEALEDDDKDILVYVINFASGFKIKALSSNPSNLRVCRVTSSLTKRHSRKTSLPC</sequence>
<dbReference type="InterPro" id="IPR027417">
    <property type="entry name" value="P-loop_NTPase"/>
</dbReference>
<dbReference type="Gene3D" id="3.40.50.300">
    <property type="entry name" value="P-loop containing nucleotide triphosphate hydrolases"/>
    <property type="match status" value="1"/>
</dbReference>
<gene>
    <name evidence="1" type="ORF">NCTC5053_00342</name>
</gene>